<dbReference type="InterPro" id="IPR043128">
    <property type="entry name" value="Rev_trsase/Diguanyl_cyclase"/>
</dbReference>
<organism evidence="2 3">
    <name type="scientific">Lodderomyces elongisporus (strain ATCC 11503 / CBS 2605 / JCM 1781 / NBRC 1676 / NRRL YB-4239)</name>
    <name type="common">Yeast</name>
    <name type="synonym">Saccharomyces elongisporus</name>
    <dbReference type="NCBI Taxonomy" id="379508"/>
    <lineage>
        <taxon>Eukaryota</taxon>
        <taxon>Fungi</taxon>
        <taxon>Dikarya</taxon>
        <taxon>Ascomycota</taxon>
        <taxon>Saccharomycotina</taxon>
        <taxon>Pichiomycetes</taxon>
        <taxon>Debaryomycetaceae</taxon>
        <taxon>Candida/Lodderomyces clade</taxon>
        <taxon>Lodderomyces</taxon>
    </lineage>
</organism>
<evidence type="ECO:0000259" key="1">
    <source>
        <dbReference type="PROSITE" id="PS50878"/>
    </source>
</evidence>
<dbReference type="HOGENOM" id="CLU_1845467_0_0_1"/>
<proteinExistence type="predicted"/>
<dbReference type="AlphaFoldDB" id="A5DVT8"/>
<gene>
    <name evidence="2" type="ORF">LELG_01474</name>
</gene>
<dbReference type="InterPro" id="IPR000477">
    <property type="entry name" value="RT_dom"/>
</dbReference>
<dbReference type="eggNOG" id="KOG0017">
    <property type="taxonomic scope" value="Eukaryota"/>
</dbReference>
<dbReference type="Gene3D" id="3.30.70.270">
    <property type="match status" value="2"/>
</dbReference>
<reference evidence="2 3" key="1">
    <citation type="journal article" date="2009" name="Nature">
        <title>Evolution of pathogenicity and sexual reproduction in eight Candida genomes.</title>
        <authorList>
            <person name="Butler G."/>
            <person name="Rasmussen M.D."/>
            <person name="Lin M.F."/>
            <person name="Santos M.A."/>
            <person name="Sakthikumar S."/>
            <person name="Munro C.A."/>
            <person name="Rheinbay E."/>
            <person name="Grabherr M."/>
            <person name="Forche A."/>
            <person name="Reedy J.L."/>
            <person name="Agrafioti I."/>
            <person name="Arnaud M.B."/>
            <person name="Bates S."/>
            <person name="Brown A.J."/>
            <person name="Brunke S."/>
            <person name="Costanzo M.C."/>
            <person name="Fitzpatrick D.A."/>
            <person name="de Groot P.W."/>
            <person name="Harris D."/>
            <person name="Hoyer L.L."/>
            <person name="Hube B."/>
            <person name="Klis F.M."/>
            <person name="Kodira C."/>
            <person name="Lennard N."/>
            <person name="Logue M.E."/>
            <person name="Martin R."/>
            <person name="Neiman A.M."/>
            <person name="Nikolaou E."/>
            <person name="Quail M.A."/>
            <person name="Quinn J."/>
            <person name="Santos M.C."/>
            <person name="Schmitzberger F.F."/>
            <person name="Sherlock G."/>
            <person name="Shah P."/>
            <person name="Silverstein K.A."/>
            <person name="Skrzypek M.S."/>
            <person name="Soll D."/>
            <person name="Staggs R."/>
            <person name="Stansfield I."/>
            <person name="Stumpf M.P."/>
            <person name="Sudbery P.E."/>
            <person name="Srikantha T."/>
            <person name="Zeng Q."/>
            <person name="Berman J."/>
            <person name="Berriman M."/>
            <person name="Heitman J."/>
            <person name="Gow N.A."/>
            <person name="Lorenz M.C."/>
            <person name="Birren B.W."/>
            <person name="Kellis M."/>
            <person name="Cuomo C.A."/>
        </authorList>
    </citation>
    <scope>NUCLEOTIDE SEQUENCE [LARGE SCALE GENOMIC DNA]</scope>
    <source>
        <strain evidence="3">ATCC 11503 / BCRC 21390 / CBS 2605 / JCM 1781 / NBRC 1676 / NRRL YB-4239</strain>
    </source>
</reference>
<dbReference type="InParanoid" id="A5DVT8"/>
<feature type="domain" description="Reverse transcriptase" evidence="1">
    <location>
        <begin position="1"/>
        <end position="68"/>
    </location>
</feature>
<dbReference type="PROSITE" id="PS50878">
    <property type="entry name" value="RT_POL"/>
    <property type="match status" value="1"/>
</dbReference>
<accession>A5DVT8</accession>
<dbReference type="SUPFAM" id="SSF56672">
    <property type="entry name" value="DNA/RNA polymerases"/>
    <property type="match status" value="1"/>
</dbReference>
<dbReference type="Proteomes" id="UP000001996">
    <property type="component" value="Unassembled WGS sequence"/>
</dbReference>
<sequence length="139" mass="16078">MLYMKQLFMDMPFVRTYLDDILVCSENKKVHYSHLKKIFERPVQHQHTINWEKSVFAQPEIQWAGHLLTKDGVLPTDTTKGQIQLIAIPRDKDEVRQFLGHVGYIQDHIANYSHRAAPAHGSLNKTNSIQLVAEMPICL</sequence>
<dbReference type="VEuPathDB" id="FungiDB:LELG_01474"/>
<dbReference type="PANTHER" id="PTHR33064:SF37">
    <property type="entry name" value="RIBONUCLEASE H"/>
    <property type="match status" value="1"/>
</dbReference>
<evidence type="ECO:0000313" key="3">
    <source>
        <dbReference type="Proteomes" id="UP000001996"/>
    </source>
</evidence>
<evidence type="ECO:0000313" key="2">
    <source>
        <dbReference type="EMBL" id="EDK43296.1"/>
    </source>
</evidence>
<protein>
    <recommendedName>
        <fullName evidence="1">Reverse transcriptase domain-containing protein</fullName>
    </recommendedName>
</protein>
<dbReference type="STRING" id="379508.A5DVT8"/>
<dbReference type="PANTHER" id="PTHR33064">
    <property type="entry name" value="POL PROTEIN"/>
    <property type="match status" value="1"/>
</dbReference>
<dbReference type="EMBL" id="CH981525">
    <property type="protein sequence ID" value="EDK43296.1"/>
    <property type="molecule type" value="Genomic_DNA"/>
</dbReference>
<name>A5DVT8_LODEL</name>
<dbReference type="Pfam" id="PF00078">
    <property type="entry name" value="RVT_1"/>
    <property type="match status" value="1"/>
</dbReference>
<dbReference type="InterPro" id="IPR051320">
    <property type="entry name" value="Viral_Replic_Matur_Polypro"/>
</dbReference>
<keyword evidence="3" id="KW-1185">Reference proteome</keyword>
<dbReference type="InterPro" id="IPR043502">
    <property type="entry name" value="DNA/RNA_pol_sf"/>
</dbReference>
<dbReference type="OrthoDB" id="2254302at2759"/>